<feature type="domain" description="EAL" evidence="1">
    <location>
        <begin position="216"/>
        <end position="465"/>
    </location>
</feature>
<dbReference type="CDD" id="cd01948">
    <property type="entry name" value="EAL"/>
    <property type="match status" value="1"/>
</dbReference>
<dbReference type="Gene3D" id="3.20.20.450">
    <property type="entry name" value="EAL domain"/>
    <property type="match status" value="1"/>
</dbReference>
<dbReference type="Pfam" id="PF00563">
    <property type="entry name" value="EAL"/>
    <property type="match status" value="1"/>
</dbReference>
<gene>
    <name evidence="2" type="ORF">SAMN02745724_05122</name>
</gene>
<sequence>MARLLKFFAKLYKSLHFFRFFTEKIKSEKSEMTKREIPMPQLPRVAINDEPKLSASLLGVEVNKKYLATKTSVTTGKSLFVIVQSPQSNIDDEFLIKLKSDLKTNLTEVKQISIKILNTDSLTITLKQIKTVNVDLCIQKLHELLLDKTTEIQMYNPDVIKNNVINSLKMGVCNYGFGADQMMVYQLAQSALMVSKSSEWLSYYCYSYNHTQTQLFALTPNDISDYIEKKRYILLFQPVFSLFNGDILQHEALLRVRHKTLGLLNAAQLLPAIKSEQQMLQLDQEIIEQVVKVIKTESSMHQISINIHQVNWLKRSFFNWLIELFEQTKMHKNIILEIAEADLLNIDNQLQQVLFLLKEYEVTLILDKVEGAIIDLGLEHDLFIKYNIKSLKLDYNLVHNINRNIEKQQKIKQITRFAKLYFLPVFAVGVEQKVELDMLKKLGVTGAQGHYFAEPLQELTAFSKV</sequence>
<dbReference type="PANTHER" id="PTHR33121:SF70">
    <property type="entry name" value="SIGNALING PROTEIN YKOW"/>
    <property type="match status" value="1"/>
</dbReference>
<dbReference type="SUPFAM" id="SSF141868">
    <property type="entry name" value="EAL domain-like"/>
    <property type="match status" value="1"/>
</dbReference>
<dbReference type="GO" id="GO:0071111">
    <property type="term" value="F:cyclic-guanylate-specific phosphodiesterase activity"/>
    <property type="evidence" value="ECO:0007669"/>
    <property type="project" value="InterPro"/>
</dbReference>
<dbReference type="InterPro" id="IPR050706">
    <property type="entry name" value="Cyclic-di-GMP_PDE-like"/>
</dbReference>
<keyword evidence="3" id="KW-1185">Reference proteome</keyword>
<evidence type="ECO:0000313" key="2">
    <source>
        <dbReference type="EMBL" id="SFD66180.1"/>
    </source>
</evidence>
<dbReference type="AlphaFoldDB" id="A0A1I1UE09"/>
<dbReference type="SMART" id="SM00052">
    <property type="entry name" value="EAL"/>
    <property type="match status" value="1"/>
</dbReference>
<reference evidence="2 3" key="1">
    <citation type="submission" date="2016-10" db="EMBL/GenBank/DDBJ databases">
        <authorList>
            <person name="de Groot N.N."/>
        </authorList>
    </citation>
    <scope>NUCLEOTIDE SEQUENCE [LARGE SCALE GENOMIC DNA]</scope>
    <source>
        <strain evidence="2 3">DSM 6059</strain>
    </source>
</reference>
<protein>
    <submittedName>
        <fullName evidence="2">EAL domain, c-di-GMP-specific phosphodiesterase class I (Or its enzymatically inactive variant)</fullName>
    </submittedName>
</protein>
<dbReference type="EMBL" id="FOLO01000082">
    <property type="protein sequence ID" value="SFD66180.1"/>
    <property type="molecule type" value="Genomic_DNA"/>
</dbReference>
<dbReference type="InterPro" id="IPR001633">
    <property type="entry name" value="EAL_dom"/>
</dbReference>
<dbReference type="PROSITE" id="PS50883">
    <property type="entry name" value="EAL"/>
    <property type="match status" value="1"/>
</dbReference>
<organism evidence="2 3">
    <name type="scientific">Pseudoalteromonas denitrificans DSM 6059</name>
    <dbReference type="NCBI Taxonomy" id="1123010"/>
    <lineage>
        <taxon>Bacteria</taxon>
        <taxon>Pseudomonadati</taxon>
        <taxon>Pseudomonadota</taxon>
        <taxon>Gammaproteobacteria</taxon>
        <taxon>Alteromonadales</taxon>
        <taxon>Pseudoalteromonadaceae</taxon>
        <taxon>Pseudoalteromonas</taxon>
    </lineage>
</organism>
<evidence type="ECO:0000259" key="1">
    <source>
        <dbReference type="PROSITE" id="PS50883"/>
    </source>
</evidence>
<proteinExistence type="predicted"/>
<evidence type="ECO:0000313" key="3">
    <source>
        <dbReference type="Proteomes" id="UP000198862"/>
    </source>
</evidence>
<dbReference type="PANTHER" id="PTHR33121">
    <property type="entry name" value="CYCLIC DI-GMP PHOSPHODIESTERASE PDEF"/>
    <property type="match status" value="1"/>
</dbReference>
<dbReference type="InterPro" id="IPR035919">
    <property type="entry name" value="EAL_sf"/>
</dbReference>
<dbReference type="Proteomes" id="UP000198862">
    <property type="component" value="Unassembled WGS sequence"/>
</dbReference>
<dbReference type="STRING" id="1123010.SAMN02745724_05122"/>
<name>A0A1I1UE09_9GAMM</name>
<accession>A0A1I1UE09</accession>